<feature type="region of interest" description="Disordered" evidence="7">
    <location>
        <begin position="1"/>
        <end position="24"/>
    </location>
</feature>
<proteinExistence type="evidence at transcript level"/>
<gene>
    <name evidence="9" type="ordered locus">At5g06520</name>
</gene>
<feature type="compositionally biased region" description="Basic and acidic residues" evidence="7">
    <location>
        <begin position="1"/>
        <end position="11"/>
    </location>
</feature>
<dbReference type="AlphaFoldDB" id="Q1PDZ7"/>
<dbReference type="GO" id="GO:0045292">
    <property type="term" value="P:mRNA cis splicing, via spliceosome"/>
    <property type="evidence" value="ECO:0007669"/>
    <property type="project" value="InterPro"/>
</dbReference>
<dbReference type="TAIR" id="AT5G06520"/>
<keyword evidence="5" id="KW-0508">mRNA splicing</keyword>
<dbReference type="PANTHER" id="PTHR15316">
    <property type="entry name" value="SPLICEOSOME ASSOCIATED PROTEIN 114/SWAP SPLICING FACTOR-RELATED"/>
    <property type="match status" value="1"/>
</dbReference>
<dbReference type="PANTHER" id="PTHR15316:SF1">
    <property type="entry name" value="SPLICING FACTOR 3A SUBUNIT 1"/>
    <property type="match status" value="1"/>
</dbReference>
<dbReference type="GO" id="GO:0003723">
    <property type="term" value="F:RNA binding"/>
    <property type="evidence" value="ECO:0007669"/>
    <property type="project" value="InterPro"/>
</dbReference>
<dbReference type="InterPro" id="IPR000061">
    <property type="entry name" value="Surp"/>
</dbReference>
<keyword evidence="6" id="KW-0539">Nucleus</keyword>
<reference evidence="9" key="1">
    <citation type="submission" date="2006-03" db="EMBL/GenBank/DDBJ databases">
        <authorList>
            <person name="Underwood B.A."/>
            <person name="Xiao Y."/>
            <person name="Moskal W."/>
            <person name="Monaghan E."/>
            <person name="Wang W."/>
            <person name="Redman J."/>
            <person name="Wu H.C."/>
            <person name="Utterback T."/>
            <person name="Town C.D."/>
        </authorList>
    </citation>
    <scope>NUCLEOTIDE SEQUENCE</scope>
</reference>
<evidence type="ECO:0000256" key="3">
    <source>
        <dbReference type="ARBA" id="ARBA00022728"/>
    </source>
</evidence>
<dbReference type="ExpressionAtlas" id="Q1PDZ7">
    <property type="expression patterns" value="baseline and differential"/>
</dbReference>
<protein>
    <submittedName>
        <fullName evidence="9">SWAP/surp domain-containing protein</fullName>
    </submittedName>
</protein>
<dbReference type="PROSITE" id="PS50128">
    <property type="entry name" value="SURP"/>
    <property type="match status" value="1"/>
</dbReference>
<comment type="subcellular location">
    <subcellularLocation>
        <location evidence="1">Nucleus</location>
    </subcellularLocation>
</comment>
<keyword evidence="3" id="KW-0747">Spliceosome</keyword>
<evidence type="ECO:0000256" key="6">
    <source>
        <dbReference type="ARBA" id="ARBA00023242"/>
    </source>
</evidence>
<evidence type="ECO:0000256" key="2">
    <source>
        <dbReference type="ARBA" id="ARBA00022664"/>
    </source>
</evidence>
<evidence type="ECO:0000256" key="5">
    <source>
        <dbReference type="ARBA" id="ARBA00023187"/>
    </source>
</evidence>
<keyword evidence="2" id="KW-0507">mRNA processing</keyword>
<evidence type="ECO:0000313" key="9">
    <source>
        <dbReference type="EMBL" id="ABE66132.1"/>
    </source>
</evidence>
<sequence>MYTSMHKDLRSRQNNSNQVGADSESTRLVNIRNLAKIVNDSRFRSLSPDTPATHDAQDYLWPPSLDMPLLAPPVNFSHLPLGITFTRKELELIKLTAQFVAVYGKYFQRELTTRVVESPLFEFLKPTDSRNSFYTRIILGYQGVLMPLKNESSPVLADQHPDSSTIDDEWQVIDFTGQSLPDNVASLKDKTAGGIQIPANK</sequence>
<dbReference type="GO" id="GO:0005681">
    <property type="term" value="C:spliceosomal complex"/>
    <property type="evidence" value="ECO:0007669"/>
    <property type="project" value="UniProtKB-KW"/>
</dbReference>
<dbReference type="InterPro" id="IPR045146">
    <property type="entry name" value="SF3A1"/>
</dbReference>
<dbReference type="FunFam" id="1.10.10.790:FF:000001">
    <property type="entry name" value="Splicing factor 3a, subunit 1"/>
    <property type="match status" value="1"/>
</dbReference>
<evidence type="ECO:0000256" key="7">
    <source>
        <dbReference type="SAM" id="MobiDB-lite"/>
    </source>
</evidence>
<dbReference type="Gene3D" id="1.10.10.790">
    <property type="entry name" value="Surp module"/>
    <property type="match status" value="1"/>
</dbReference>
<dbReference type="EMBL" id="DQ446921">
    <property type="protein sequence ID" value="ABE66132.1"/>
    <property type="molecule type" value="mRNA"/>
</dbReference>
<evidence type="ECO:0000259" key="8">
    <source>
        <dbReference type="PROSITE" id="PS50128"/>
    </source>
</evidence>
<evidence type="ECO:0000256" key="4">
    <source>
        <dbReference type="ARBA" id="ARBA00022737"/>
    </source>
</evidence>
<feature type="domain" description="SURP motif" evidence="8">
    <location>
        <begin position="92"/>
        <end position="134"/>
    </location>
</feature>
<name>Q1PDZ7_ARATH</name>
<keyword evidence="4" id="KW-0677">Repeat</keyword>
<accession>Q1PDZ7</accession>
<organism evidence="9">
    <name type="scientific">Arabidopsis thaliana</name>
    <name type="common">Mouse-ear cress</name>
    <dbReference type="NCBI Taxonomy" id="3702"/>
    <lineage>
        <taxon>Eukaryota</taxon>
        <taxon>Viridiplantae</taxon>
        <taxon>Streptophyta</taxon>
        <taxon>Embryophyta</taxon>
        <taxon>Tracheophyta</taxon>
        <taxon>Spermatophyta</taxon>
        <taxon>Magnoliopsida</taxon>
        <taxon>eudicotyledons</taxon>
        <taxon>Gunneridae</taxon>
        <taxon>Pentapetalae</taxon>
        <taxon>rosids</taxon>
        <taxon>malvids</taxon>
        <taxon>Brassicales</taxon>
        <taxon>Brassicaceae</taxon>
        <taxon>Camelineae</taxon>
        <taxon>Arabidopsis</taxon>
    </lineage>
</organism>
<dbReference type="SUPFAM" id="SSF109905">
    <property type="entry name" value="Surp module (SWAP domain)"/>
    <property type="match status" value="1"/>
</dbReference>
<dbReference type="Pfam" id="PF01805">
    <property type="entry name" value="Surp"/>
    <property type="match status" value="1"/>
</dbReference>
<evidence type="ECO:0000256" key="1">
    <source>
        <dbReference type="ARBA" id="ARBA00004123"/>
    </source>
</evidence>
<dbReference type="SMART" id="SM00648">
    <property type="entry name" value="SWAP"/>
    <property type="match status" value="1"/>
</dbReference>
<dbReference type="InterPro" id="IPR035967">
    <property type="entry name" value="SWAP/Surp_sf"/>
</dbReference>